<protein>
    <submittedName>
        <fullName evidence="2">FkbM family methyltransferase</fullName>
    </submittedName>
</protein>
<dbReference type="GO" id="GO:0032259">
    <property type="term" value="P:methylation"/>
    <property type="evidence" value="ECO:0007669"/>
    <property type="project" value="UniProtKB-KW"/>
</dbReference>
<evidence type="ECO:0000259" key="1">
    <source>
        <dbReference type="Pfam" id="PF05050"/>
    </source>
</evidence>
<comment type="caution">
    <text evidence="2">The sequence shown here is derived from an EMBL/GenBank/DDBJ whole genome shotgun (WGS) entry which is preliminary data.</text>
</comment>
<dbReference type="Gene3D" id="3.40.50.150">
    <property type="entry name" value="Vaccinia Virus protein VP39"/>
    <property type="match status" value="1"/>
</dbReference>
<organism evidence="2 3">
    <name type="scientific">Stenotrophobium rhamnosiphilum</name>
    <dbReference type="NCBI Taxonomy" id="2029166"/>
    <lineage>
        <taxon>Bacteria</taxon>
        <taxon>Pseudomonadati</taxon>
        <taxon>Pseudomonadota</taxon>
        <taxon>Gammaproteobacteria</taxon>
        <taxon>Nevskiales</taxon>
        <taxon>Nevskiaceae</taxon>
        <taxon>Stenotrophobium</taxon>
    </lineage>
</organism>
<dbReference type="Pfam" id="PF05050">
    <property type="entry name" value="Methyltransf_21"/>
    <property type="match status" value="1"/>
</dbReference>
<name>A0A2T5MJM1_9GAMM</name>
<dbReference type="NCBIfam" id="TIGR01444">
    <property type="entry name" value="fkbM_fam"/>
    <property type="match status" value="1"/>
</dbReference>
<evidence type="ECO:0000313" key="2">
    <source>
        <dbReference type="EMBL" id="PTU32777.1"/>
    </source>
</evidence>
<keyword evidence="2" id="KW-0489">Methyltransferase</keyword>
<sequence length="282" mass="32085">MHKPVPRFDIEQPWGYFSPRGWRNLLINLCRCLNPRLRFSYRLSLWLRSPIKHNTRHPLDVLVWGLRLRLLPRGNISETKMLFTPEIFDPEELVWLASYLGPEAVFVDVGANAGAYSWFMCSQFGENIRIIAVEPDPEMRRRLAFNLSTNGIHNIEVCPVALSDTQGEAVLQLCEDQRGQNALVDQASAIGQTITVPVDTLANLFATRNVDRIDALKIDIEGHEVRALGHFFSHAPASLWPRALVTEFKPETGADILRIMEGAGYRRARITKLNWLFERAAA</sequence>
<proteinExistence type="predicted"/>
<dbReference type="InterPro" id="IPR029063">
    <property type="entry name" value="SAM-dependent_MTases_sf"/>
</dbReference>
<keyword evidence="2" id="KW-0808">Transferase</keyword>
<dbReference type="InterPro" id="IPR006342">
    <property type="entry name" value="FkbM_mtfrase"/>
</dbReference>
<dbReference type="AlphaFoldDB" id="A0A2T5MJM1"/>
<dbReference type="OrthoDB" id="483152at2"/>
<evidence type="ECO:0000313" key="3">
    <source>
        <dbReference type="Proteomes" id="UP000244248"/>
    </source>
</evidence>
<dbReference type="GO" id="GO:0008168">
    <property type="term" value="F:methyltransferase activity"/>
    <property type="evidence" value="ECO:0007669"/>
    <property type="project" value="UniProtKB-KW"/>
</dbReference>
<gene>
    <name evidence="2" type="ORF">CJD38_01265</name>
</gene>
<dbReference type="Proteomes" id="UP000244248">
    <property type="component" value="Unassembled WGS sequence"/>
</dbReference>
<dbReference type="InterPro" id="IPR052514">
    <property type="entry name" value="SAM-dependent_MTase"/>
</dbReference>
<reference evidence="2 3" key="1">
    <citation type="submission" date="2018-04" db="EMBL/GenBank/DDBJ databases">
        <title>Novel species isolated from glacier.</title>
        <authorList>
            <person name="Liu Q."/>
            <person name="Xin Y.-H."/>
        </authorList>
    </citation>
    <scope>NUCLEOTIDE SEQUENCE [LARGE SCALE GENOMIC DNA]</scope>
    <source>
        <strain evidence="2 3">GT1R17</strain>
    </source>
</reference>
<dbReference type="SUPFAM" id="SSF53335">
    <property type="entry name" value="S-adenosyl-L-methionine-dependent methyltransferases"/>
    <property type="match status" value="1"/>
</dbReference>
<dbReference type="PANTHER" id="PTHR34203">
    <property type="entry name" value="METHYLTRANSFERASE, FKBM FAMILY PROTEIN"/>
    <property type="match status" value="1"/>
</dbReference>
<keyword evidence="3" id="KW-1185">Reference proteome</keyword>
<dbReference type="EMBL" id="QANS01000001">
    <property type="protein sequence ID" value="PTU32777.1"/>
    <property type="molecule type" value="Genomic_DNA"/>
</dbReference>
<dbReference type="RefSeq" id="WP_107938485.1">
    <property type="nucleotide sequence ID" value="NZ_QANS01000001.1"/>
</dbReference>
<accession>A0A2T5MJM1</accession>
<dbReference type="PANTHER" id="PTHR34203:SF15">
    <property type="entry name" value="SLL1173 PROTEIN"/>
    <property type="match status" value="1"/>
</dbReference>
<feature type="domain" description="Methyltransferase FkbM" evidence="1">
    <location>
        <begin position="108"/>
        <end position="266"/>
    </location>
</feature>